<dbReference type="EMBL" id="ML737563">
    <property type="protein sequence ID" value="KAE8370835.1"/>
    <property type="molecule type" value="Genomic_DNA"/>
</dbReference>
<protein>
    <submittedName>
        <fullName evidence="2">Uncharacterized protein</fullName>
    </submittedName>
</protein>
<evidence type="ECO:0000256" key="1">
    <source>
        <dbReference type="SAM" id="MobiDB-lite"/>
    </source>
</evidence>
<feature type="region of interest" description="Disordered" evidence="1">
    <location>
        <begin position="313"/>
        <end position="332"/>
    </location>
</feature>
<evidence type="ECO:0000313" key="3">
    <source>
        <dbReference type="Proteomes" id="UP000326268"/>
    </source>
</evidence>
<keyword evidence="3" id="KW-1185">Reference proteome</keyword>
<organism evidence="2 3">
    <name type="scientific">Aspergillus caelatus</name>
    <dbReference type="NCBI Taxonomy" id="61420"/>
    <lineage>
        <taxon>Eukaryota</taxon>
        <taxon>Fungi</taxon>
        <taxon>Dikarya</taxon>
        <taxon>Ascomycota</taxon>
        <taxon>Pezizomycotina</taxon>
        <taxon>Eurotiomycetes</taxon>
        <taxon>Eurotiomycetidae</taxon>
        <taxon>Eurotiales</taxon>
        <taxon>Aspergillaceae</taxon>
        <taxon>Aspergillus</taxon>
        <taxon>Aspergillus subgen. Circumdati</taxon>
    </lineage>
</organism>
<evidence type="ECO:0000313" key="2">
    <source>
        <dbReference type="EMBL" id="KAE8370835.1"/>
    </source>
</evidence>
<dbReference type="GeneID" id="43655842"/>
<name>A0A5N7ALY5_9EURO</name>
<proteinExistence type="predicted"/>
<dbReference type="RefSeq" id="XP_031933916.1">
    <property type="nucleotide sequence ID" value="XM_032071396.1"/>
</dbReference>
<sequence>MVYSGYRSRPSRKFTPIAWCQNMASLAGRCPRINRLDRAPRLEDLHRSILRQPALGQYVRHVEMDRSWESLAYANNPPDLNNRREIREEDQKLLEVAVNQAGFKGKQYDMMMMNIVTNRPRKLMGYNMRTKSDLIHLAQALTALILSVAPNLESLAFPDISADPTEIPYLQNLRGIRCLSNKDPLLSDERFYENYDLAARMKLVGNLPTMESIRVEAIEDRHSDIDLEPRSANFKKVYIRNSNYSSGSLAEIIKSCRRLQEFKYSIGGRASVDGSYPMFVERDLLGALLYHINTLQQLEVDVDEGFTNQRPASWDKDGECTMGEDPYEKDCTEGRPTSLRDFTVMNHLRIGIKLWMALARASINKGYTTGANSEHDAQINYLMKNRDRLPLLKEIAGVEEHIPNANQLKILMKARTAMRIGSIKGKWAWSLLRVRKNPYASARAKIAC</sequence>
<reference evidence="2 3" key="1">
    <citation type="submission" date="2019-04" db="EMBL/GenBank/DDBJ databases">
        <title>Friends and foes A comparative genomics studyof 23 Aspergillus species from section Flavi.</title>
        <authorList>
            <consortium name="DOE Joint Genome Institute"/>
            <person name="Kjaerbolling I."/>
            <person name="Vesth T."/>
            <person name="Frisvad J.C."/>
            <person name="Nybo J.L."/>
            <person name="Theobald S."/>
            <person name="Kildgaard S."/>
            <person name="Isbrandt T."/>
            <person name="Kuo A."/>
            <person name="Sato A."/>
            <person name="Lyhne E.K."/>
            <person name="Kogle M.E."/>
            <person name="Wiebenga A."/>
            <person name="Kun R.S."/>
            <person name="Lubbers R.J."/>
            <person name="Makela M.R."/>
            <person name="Barry K."/>
            <person name="Chovatia M."/>
            <person name="Clum A."/>
            <person name="Daum C."/>
            <person name="Haridas S."/>
            <person name="He G."/>
            <person name="LaButti K."/>
            <person name="Lipzen A."/>
            <person name="Mondo S."/>
            <person name="Riley R."/>
            <person name="Salamov A."/>
            <person name="Simmons B.A."/>
            <person name="Magnuson J.K."/>
            <person name="Henrissat B."/>
            <person name="Mortensen U.H."/>
            <person name="Larsen T.O."/>
            <person name="Devries R.P."/>
            <person name="Grigoriev I.V."/>
            <person name="Machida M."/>
            <person name="Baker S.E."/>
            <person name="Andersen M.R."/>
        </authorList>
    </citation>
    <scope>NUCLEOTIDE SEQUENCE [LARGE SCALE GENOMIC DNA]</scope>
    <source>
        <strain evidence="2 3">CBS 763.97</strain>
    </source>
</reference>
<accession>A0A5N7ALY5</accession>
<dbReference type="Proteomes" id="UP000326268">
    <property type="component" value="Unassembled WGS sequence"/>
</dbReference>
<dbReference type="AlphaFoldDB" id="A0A5N7ALY5"/>
<dbReference type="OrthoDB" id="3437411at2759"/>
<gene>
    <name evidence="2" type="ORF">BDV27DRAFT_151688</name>
</gene>